<reference evidence="1 2" key="1">
    <citation type="submission" date="2023-05" db="EMBL/GenBank/DDBJ databases">
        <title>A new hyperthermophilic archaea 'Ignisphaera cupida' sp. nov. and description of the family 'Ignisphaeraceae' fam. nov.</title>
        <authorList>
            <person name="Podosokorskaya O.A."/>
            <person name="Elcheninov A.G."/>
            <person name="Klukina A."/>
            <person name="Merkel A.Y."/>
        </authorList>
    </citation>
    <scope>NUCLEOTIDE SEQUENCE [LARGE SCALE GENOMIC DNA]</scope>
    <source>
        <strain evidence="1 2">4213-co</strain>
    </source>
</reference>
<sequence length="48" mass="5180">MIQDGHAGKVYIDGKLVYSCELVGKSPRAGGDTHGAMTWNKEYSFFGG</sequence>
<gene>
    <name evidence="1" type="ORF">QPL79_05700</name>
</gene>
<dbReference type="AlphaFoldDB" id="A0ABD4Z9T0"/>
<comment type="caution">
    <text evidence="1">The sequence shown here is derived from an EMBL/GenBank/DDBJ whole genome shotgun (WGS) entry which is preliminary data.</text>
</comment>
<dbReference type="RefSeq" id="WP_285273839.1">
    <property type="nucleotide sequence ID" value="NZ_JASNVW010000003.1"/>
</dbReference>
<dbReference type="Proteomes" id="UP001529235">
    <property type="component" value="Unassembled WGS sequence"/>
</dbReference>
<protein>
    <submittedName>
        <fullName evidence="1">Uncharacterized protein</fullName>
    </submittedName>
</protein>
<proteinExistence type="predicted"/>
<dbReference type="EMBL" id="JASNVW010000003">
    <property type="protein sequence ID" value="MDK6028853.1"/>
    <property type="molecule type" value="Genomic_DNA"/>
</dbReference>
<name>A0ABD4Z9T0_9CREN</name>
<accession>A0ABD4Z9T0</accession>
<evidence type="ECO:0000313" key="2">
    <source>
        <dbReference type="Proteomes" id="UP001529235"/>
    </source>
</evidence>
<organism evidence="1 2">
    <name type="scientific">Ignisphaera cupida</name>
    <dbReference type="NCBI Taxonomy" id="3050454"/>
    <lineage>
        <taxon>Archaea</taxon>
        <taxon>Thermoproteota</taxon>
        <taxon>Thermoprotei</taxon>
        <taxon>Desulfurococcales</taxon>
        <taxon>Desulfurococcaceae</taxon>
        <taxon>Ignisphaera</taxon>
    </lineage>
</organism>
<evidence type="ECO:0000313" key="1">
    <source>
        <dbReference type="EMBL" id="MDK6028853.1"/>
    </source>
</evidence>
<keyword evidence="2" id="KW-1185">Reference proteome</keyword>